<dbReference type="PANTHER" id="PTHR38537">
    <property type="entry name" value="JITTERBUG, ISOFORM N"/>
    <property type="match status" value="1"/>
</dbReference>
<evidence type="ECO:0000256" key="1">
    <source>
        <dbReference type="ARBA" id="ARBA00022737"/>
    </source>
</evidence>
<dbReference type="InterPro" id="IPR044801">
    <property type="entry name" value="Filamin"/>
</dbReference>
<evidence type="ECO:0000256" key="2">
    <source>
        <dbReference type="PROSITE-ProRule" id="PRU00087"/>
    </source>
</evidence>
<evidence type="ECO:0000313" key="4">
    <source>
        <dbReference type="Proteomes" id="UP000270094"/>
    </source>
</evidence>
<dbReference type="EMBL" id="UYYB01136948">
    <property type="protein sequence ID" value="VDM85168.1"/>
    <property type="molecule type" value="Genomic_DNA"/>
</dbReference>
<dbReference type="OrthoDB" id="18740at2759"/>
<feature type="repeat" description="Filamin" evidence="2">
    <location>
        <begin position="28"/>
        <end position="56"/>
    </location>
</feature>
<dbReference type="GO" id="GO:0030036">
    <property type="term" value="P:actin cytoskeleton organization"/>
    <property type="evidence" value="ECO:0007669"/>
    <property type="project" value="InterPro"/>
</dbReference>
<dbReference type="SUPFAM" id="SSF81296">
    <property type="entry name" value="E set domains"/>
    <property type="match status" value="1"/>
</dbReference>
<dbReference type="GO" id="GO:0051015">
    <property type="term" value="F:actin filament binding"/>
    <property type="evidence" value="ECO:0007669"/>
    <property type="project" value="InterPro"/>
</dbReference>
<dbReference type="InterPro" id="IPR014756">
    <property type="entry name" value="Ig_E-set"/>
</dbReference>
<reference evidence="3 4" key="1">
    <citation type="submission" date="2018-11" db="EMBL/GenBank/DDBJ databases">
        <authorList>
            <consortium name="Pathogen Informatics"/>
        </authorList>
    </citation>
    <scope>NUCLEOTIDE SEQUENCE [LARGE SCALE GENOMIC DNA]</scope>
</reference>
<gene>
    <name evidence="3" type="ORF">SVUK_LOCUS20166</name>
</gene>
<feature type="repeat" description="Filamin" evidence="2">
    <location>
        <begin position="56"/>
        <end position="98"/>
    </location>
</feature>
<evidence type="ECO:0000313" key="3">
    <source>
        <dbReference type="EMBL" id="VDM85168.1"/>
    </source>
</evidence>
<proteinExistence type="predicted"/>
<dbReference type="InterPro" id="IPR013783">
    <property type="entry name" value="Ig-like_fold"/>
</dbReference>
<dbReference type="Proteomes" id="UP000270094">
    <property type="component" value="Unassembled WGS sequence"/>
</dbReference>
<keyword evidence="4" id="KW-1185">Reference proteome</keyword>
<name>A0A3P7M1L8_STRVU</name>
<organism evidence="3 4">
    <name type="scientific">Strongylus vulgaris</name>
    <name type="common">Blood worm</name>
    <dbReference type="NCBI Taxonomy" id="40348"/>
    <lineage>
        <taxon>Eukaryota</taxon>
        <taxon>Metazoa</taxon>
        <taxon>Ecdysozoa</taxon>
        <taxon>Nematoda</taxon>
        <taxon>Chromadorea</taxon>
        <taxon>Rhabditida</taxon>
        <taxon>Rhabditina</taxon>
        <taxon>Rhabditomorpha</taxon>
        <taxon>Strongyloidea</taxon>
        <taxon>Strongylidae</taxon>
        <taxon>Strongylus</taxon>
    </lineage>
</organism>
<dbReference type="AlphaFoldDB" id="A0A3P7M1L8"/>
<dbReference type="Gene3D" id="2.60.40.10">
    <property type="entry name" value="Immunoglobulins"/>
    <property type="match status" value="1"/>
</dbReference>
<keyword evidence="1" id="KW-0677">Repeat</keyword>
<dbReference type="PANTHER" id="PTHR38537:SF8">
    <property type="entry name" value="FILAMIN-A"/>
    <property type="match status" value="1"/>
</dbReference>
<sequence>MKKRAVIDSGLELPVRRSKEGLRSTFIYTPTTTGKHLVYVTNNNEPIGQTPYKVNIAPPTNSRVRAFGPGLEGGVADQQSVFSVETNGDADRLGKWHL</sequence>
<dbReference type="PROSITE" id="PS50194">
    <property type="entry name" value="FILAMIN_REPEAT"/>
    <property type="match status" value="2"/>
</dbReference>
<dbReference type="InterPro" id="IPR017868">
    <property type="entry name" value="Filamin/ABP280_repeat-like"/>
</dbReference>
<protein>
    <submittedName>
        <fullName evidence="3">Uncharacterized protein</fullName>
    </submittedName>
</protein>
<accession>A0A3P7M1L8</accession>